<dbReference type="InterPro" id="IPR034660">
    <property type="entry name" value="DinB/YfiT-like"/>
</dbReference>
<name>A0A504JC31_9FLAO</name>
<dbReference type="Gene3D" id="1.20.120.450">
    <property type="entry name" value="dinb family like domain"/>
    <property type="match status" value="1"/>
</dbReference>
<gene>
    <name evidence="2" type="ORF">FHK87_13915</name>
</gene>
<accession>A0A504JC31</accession>
<evidence type="ECO:0000313" key="2">
    <source>
        <dbReference type="EMBL" id="TPN85123.1"/>
    </source>
</evidence>
<evidence type="ECO:0000313" key="3">
    <source>
        <dbReference type="Proteomes" id="UP000315540"/>
    </source>
</evidence>
<dbReference type="Pfam" id="PF12867">
    <property type="entry name" value="DinB_2"/>
    <property type="match status" value="1"/>
</dbReference>
<reference evidence="2 3" key="1">
    <citation type="submission" date="2019-06" db="EMBL/GenBank/DDBJ databases">
        <authorList>
            <person name="Meng X."/>
        </authorList>
    </citation>
    <scope>NUCLEOTIDE SEQUENCE [LARGE SCALE GENOMIC DNA]</scope>
    <source>
        <strain evidence="2 3">M625</strain>
    </source>
</reference>
<dbReference type="OrthoDB" id="1434917at2"/>
<evidence type="ECO:0000259" key="1">
    <source>
        <dbReference type="Pfam" id="PF12867"/>
    </source>
</evidence>
<keyword evidence="3" id="KW-1185">Reference proteome</keyword>
<comment type="caution">
    <text evidence="2">The sequence shown here is derived from an EMBL/GenBank/DDBJ whole genome shotgun (WGS) entry which is preliminary data.</text>
</comment>
<dbReference type="InterPro" id="IPR024775">
    <property type="entry name" value="DinB-like"/>
</dbReference>
<dbReference type="RefSeq" id="WP_140594051.1">
    <property type="nucleotide sequence ID" value="NZ_VFWZ01000004.1"/>
</dbReference>
<sequence length="174" mass="20335">MNFELDKSIEILRNTPLVLKTMLDGLSEEWIKNNEGENTWSPYDILGHLIVGEQTDWIVRVKIILSDSENKFFEPFDRFAQFNQDQTKPISDLIIEFKSLREKSLKELTSLHITQKDFDRIGIHPEFGKVTLKQLISTWAVHDLGHIAQISRVMAKQYTEEVGPWYNYLGILKK</sequence>
<dbReference type="AlphaFoldDB" id="A0A504JC31"/>
<feature type="domain" description="DinB-like" evidence="1">
    <location>
        <begin position="19"/>
        <end position="150"/>
    </location>
</feature>
<proteinExistence type="predicted"/>
<dbReference type="EMBL" id="VFWZ01000004">
    <property type="protein sequence ID" value="TPN85123.1"/>
    <property type="molecule type" value="Genomic_DNA"/>
</dbReference>
<organism evidence="2 3">
    <name type="scientific">Aquimarina algicola</name>
    <dbReference type="NCBI Taxonomy" id="2589995"/>
    <lineage>
        <taxon>Bacteria</taxon>
        <taxon>Pseudomonadati</taxon>
        <taxon>Bacteroidota</taxon>
        <taxon>Flavobacteriia</taxon>
        <taxon>Flavobacteriales</taxon>
        <taxon>Flavobacteriaceae</taxon>
        <taxon>Aquimarina</taxon>
    </lineage>
</organism>
<dbReference type="SUPFAM" id="SSF109854">
    <property type="entry name" value="DinB/YfiT-like putative metalloenzymes"/>
    <property type="match status" value="1"/>
</dbReference>
<protein>
    <submittedName>
        <fullName evidence="2">DinB family protein</fullName>
    </submittedName>
</protein>
<dbReference type="Proteomes" id="UP000315540">
    <property type="component" value="Unassembled WGS sequence"/>
</dbReference>